<dbReference type="PANTHER" id="PTHR43173">
    <property type="entry name" value="ABC1 FAMILY PROTEIN"/>
    <property type="match status" value="1"/>
</dbReference>
<dbReference type="InterPro" id="IPR045307">
    <property type="entry name" value="ADCK1_dom"/>
</dbReference>
<name>A0AAV9J028_CYACA</name>
<dbReference type="CDD" id="cd13969">
    <property type="entry name" value="ADCK1-like"/>
    <property type="match status" value="1"/>
</dbReference>
<dbReference type="EMBL" id="JANCYW010000013">
    <property type="protein sequence ID" value="KAK4537675.1"/>
    <property type="molecule type" value="Genomic_DNA"/>
</dbReference>
<reference evidence="3 4" key="1">
    <citation type="submission" date="2022-07" db="EMBL/GenBank/DDBJ databases">
        <title>Genome-wide signatures of adaptation to extreme environments.</title>
        <authorList>
            <person name="Cho C.H."/>
            <person name="Yoon H.S."/>
        </authorList>
    </citation>
    <scope>NUCLEOTIDE SEQUENCE [LARGE SCALE GENOMIC DNA]</scope>
    <source>
        <strain evidence="3 4">DBV 063 E5</strain>
    </source>
</reference>
<protein>
    <recommendedName>
        <fullName evidence="2">ABC1 atypical kinase-like domain-containing protein</fullName>
    </recommendedName>
</protein>
<dbReference type="GO" id="GO:0005743">
    <property type="term" value="C:mitochondrial inner membrane"/>
    <property type="evidence" value="ECO:0007669"/>
    <property type="project" value="TreeGrafter"/>
</dbReference>
<dbReference type="GO" id="GO:0007005">
    <property type="term" value="P:mitochondrion organization"/>
    <property type="evidence" value="ECO:0007669"/>
    <property type="project" value="TreeGrafter"/>
</dbReference>
<dbReference type="PANTHER" id="PTHR43173:SF19">
    <property type="entry name" value="AARF DOMAIN-CONTAINING PROTEIN KINASE 1"/>
    <property type="match status" value="1"/>
</dbReference>
<organism evidence="3 4">
    <name type="scientific">Cyanidium caldarium</name>
    <name type="common">Red alga</name>
    <dbReference type="NCBI Taxonomy" id="2771"/>
    <lineage>
        <taxon>Eukaryota</taxon>
        <taxon>Rhodophyta</taxon>
        <taxon>Bangiophyceae</taxon>
        <taxon>Cyanidiales</taxon>
        <taxon>Cyanidiaceae</taxon>
        <taxon>Cyanidium</taxon>
    </lineage>
</organism>
<dbReference type="AlphaFoldDB" id="A0AAV9J028"/>
<dbReference type="InterPro" id="IPR051130">
    <property type="entry name" value="Mito_struct-func_regulator"/>
</dbReference>
<comment type="caution">
    <text evidence="3">The sequence shown here is derived from an EMBL/GenBank/DDBJ whole genome shotgun (WGS) entry which is preliminary data.</text>
</comment>
<feature type="domain" description="ABC1 atypical kinase-like" evidence="2">
    <location>
        <begin position="164"/>
        <end position="440"/>
    </location>
</feature>
<dbReference type="Pfam" id="PF03109">
    <property type="entry name" value="ABC1"/>
    <property type="match status" value="1"/>
</dbReference>
<dbReference type="InterPro" id="IPR011009">
    <property type="entry name" value="Kinase-like_dom_sf"/>
</dbReference>
<dbReference type="SUPFAM" id="SSF56112">
    <property type="entry name" value="Protein kinase-like (PK-like)"/>
    <property type="match status" value="1"/>
</dbReference>
<keyword evidence="4" id="KW-1185">Reference proteome</keyword>
<evidence type="ECO:0000259" key="2">
    <source>
        <dbReference type="Pfam" id="PF03109"/>
    </source>
</evidence>
<sequence>MLLRAVSRRLPRQRWARRAAAVLATTTAVVGCTHQVLADAATPTWRQAPATEEHEQESLSSWTVHTDYASQVAAAQRFLRCVTTAASIVADYKLTLARLPLMRVWEGEEAAARPVDASAVHRRSAAKLYRLCERNGGIYIKLGQHLAQLDYLLPDEYCEAMRPLLNACPTQPLSEVEATLREDLGITSLTEAFAEFEPQPIASASLAQVHRARLRPDRIHEANASDDGASAFPLVVAVKVQHRGLAEACQGDIATVQFLVTAAQRLFPGSFDYQWLVDEIRDNLPRELDFQLERCNGERCAHQLHTVRDADGRERARPRPDVRVPQFLPQLSSHRVLTMSYEHGVPVHDVNGIQRLGLRLRDVAAVVNDVFTDQIFIHGFVHSDPHAGNILVRPRDDDASRPLIVLLDHGLYRELDDTFRLRYAALWQGIVGGDSRGIRTQALAMGVPEADVELFTSMLTTRSWREVVRDDDDDDDDDATRWQRLQYVGVHSEADKQRVQAFARERAPDIGRVLSRVPRPLLLLLKTNDCLRAVDRRLGSPVSMVEMIARKANVALMQAAAAGEAVLAESANNHVEGMSGKRRPLSVLWQWRALWSRLRLEVRLLAFRLLVWWHQVRATVEGQWREWCPRKYRQRGRRATKAPPGGHDVG</sequence>
<dbReference type="PROSITE" id="PS51257">
    <property type="entry name" value="PROKAR_LIPOPROTEIN"/>
    <property type="match status" value="1"/>
</dbReference>
<comment type="similarity">
    <text evidence="1">Belongs to the protein kinase superfamily. ADCK protein kinase family.</text>
</comment>
<dbReference type="Proteomes" id="UP001301350">
    <property type="component" value="Unassembled WGS sequence"/>
</dbReference>
<accession>A0AAV9J028</accession>
<dbReference type="GO" id="GO:0055088">
    <property type="term" value="P:lipid homeostasis"/>
    <property type="evidence" value="ECO:0007669"/>
    <property type="project" value="TreeGrafter"/>
</dbReference>
<proteinExistence type="inferred from homology"/>
<evidence type="ECO:0000256" key="1">
    <source>
        <dbReference type="ARBA" id="ARBA00009670"/>
    </source>
</evidence>
<gene>
    <name evidence="3" type="ORF">CDCA_CDCA13G3700</name>
</gene>
<dbReference type="InterPro" id="IPR004147">
    <property type="entry name" value="ABC1_dom"/>
</dbReference>
<evidence type="ECO:0000313" key="4">
    <source>
        <dbReference type="Proteomes" id="UP001301350"/>
    </source>
</evidence>
<evidence type="ECO:0000313" key="3">
    <source>
        <dbReference type="EMBL" id="KAK4537675.1"/>
    </source>
</evidence>